<gene>
    <name evidence="1" type="ORF">BN1221_01332c</name>
</gene>
<evidence type="ECO:0000313" key="1">
    <source>
        <dbReference type="EMBL" id="CPR15125.1"/>
    </source>
</evidence>
<sequence>MLLILRSSLMRLLKTFVKNNSLKKFAIPMLLYADILR</sequence>
<reference evidence="2" key="1">
    <citation type="submission" date="2015-01" db="EMBL/GenBank/DDBJ databases">
        <authorList>
            <person name="Paterson Steve"/>
        </authorList>
    </citation>
    <scope>NUCLEOTIDE SEQUENCE [LARGE SCALE GENOMIC DNA]</scope>
    <source>
        <strain evidence="2">OBR1</strain>
    </source>
</reference>
<keyword evidence="2" id="KW-1185">Reference proteome</keyword>
<dbReference type="EMBL" id="CGIG01000001">
    <property type="protein sequence ID" value="CPR15125.1"/>
    <property type="molecule type" value="Genomic_DNA"/>
</dbReference>
<evidence type="ECO:0000313" key="2">
    <source>
        <dbReference type="Proteomes" id="UP000044377"/>
    </source>
</evidence>
<organism evidence="1 2">
    <name type="scientific">Brenneria goodwinii</name>
    <dbReference type="NCBI Taxonomy" id="1109412"/>
    <lineage>
        <taxon>Bacteria</taxon>
        <taxon>Pseudomonadati</taxon>
        <taxon>Pseudomonadota</taxon>
        <taxon>Gammaproteobacteria</taxon>
        <taxon>Enterobacterales</taxon>
        <taxon>Pectobacteriaceae</taxon>
        <taxon>Brenneria</taxon>
    </lineage>
</organism>
<dbReference type="AlphaFoldDB" id="A0A0G4JSI7"/>
<accession>A0A0G4JSI7</accession>
<proteinExistence type="predicted"/>
<dbReference type="Proteomes" id="UP000044377">
    <property type="component" value="Unassembled WGS sequence"/>
</dbReference>
<protein>
    <submittedName>
        <fullName evidence="1">Uncharacterized protein</fullName>
    </submittedName>
</protein>
<name>A0A0G4JSI7_9GAMM</name>